<dbReference type="InterPro" id="IPR050553">
    <property type="entry name" value="Thioredoxin_ResA/DsbE_sf"/>
</dbReference>
<evidence type="ECO:0000256" key="3">
    <source>
        <dbReference type="ARBA" id="ARBA00022968"/>
    </source>
</evidence>
<dbReference type="Proteomes" id="UP001519295">
    <property type="component" value="Unassembled WGS sequence"/>
</dbReference>
<comment type="subcellular location">
    <subcellularLocation>
        <location evidence="1">Cell envelope</location>
    </subcellularLocation>
</comment>
<dbReference type="Gene3D" id="3.40.30.10">
    <property type="entry name" value="Glutaredoxin"/>
    <property type="match status" value="1"/>
</dbReference>
<organism evidence="9 10">
    <name type="scientific">Pseudonocardia parietis</name>
    <dbReference type="NCBI Taxonomy" id="570936"/>
    <lineage>
        <taxon>Bacteria</taxon>
        <taxon>Bacillati</taxon>
        <taxon>Actinomycetota</taxon>
        <taxon>Actinomycetes</taxon>
        <taxon>Pseudonocardiales</taxon>
        <taxon>Pseudonocardiaceae</taxon>
        <taxon>Pseudonocardia</taxon>
    </lineage>
</organism>
<dbReference type="PROSITE" id="PS51352">
    <property type="entry name" value="THIOREDOXIN_2"/>
    <property type="match status" value="1"/>
</dbReference>
<sequence>MSRTGATRSEIASTVVVVVLVALAVWALWPSAPAPTGPAAPPATARPESDPAAADPVALAAARDAAGLQPCPAPTGAPPAGPLAGITVPCLGADGDVDAGAAVAGRPVLINFWASWCVPCRDELPALAEYAGRAGAVPVLTVDVQDDPVAALRLLADLGITLPALTDPQGALRAALDTPPVLPFSYVVRADGTPVMVDPPIPFRSADDVAAAVEKLR</sequence>
<dbReference type="Pfam" id="PF08534">
    <property type="entry name" value="Redoxin"/>
    <property type="match status" value="1"/>
</dbReference>
<feature type="transmembrane region" description="Helical" evidence="7">
    <location>
        <begin position="12"/>
        <end position="29"/>
    </location>
</feature>
<keyword evidence="7" id="KW-0472">Membrane</keyword>
<keyword evidence="5" id="KW-0676">Redox-active center</keyword>
<evidence type="ECO:0000313" key="10">
    <source>
        <dbReference type="Proteomes" id="UP001519295"/>
    </source>
</evidence>
<dbReference type="RefSeq" id="WP_210024992.1">
    <property type="nucleotide sequence ID" value="NZ_JAGINU010000001.1"/>
</dbReference>
<dbReference type="GO" id="GO:0016853">
    <property type="term" value="F:isomerase activity"/>
    <property type="evidence" value="ECO:0007669"/>
    <property type="project" value="UniProtKB-KW"/>
</dbReference>
<keyword evidence="4" id="KW-1015">Disulfide bond</keyword>
<keyword evidence="3" id="KW-0735">Signal-anchor</keyword>
<keyword evidence="7" id="KW-0812">Transmembrane</keyword>
<evidence type="ECO:0000256" key="2">
    <source>
        <dbReference type="ARBA" id="ARBA00022748"/>
    </source>
</evidence>
<evidence type="ECO:0000256" key="6">
    <source>
        <dbReference type="SAM" id="MobiDB-lite"/>
    </source>
</evidence>
<dbReference type="InterPro" id="IPR013740">
    <property type="entry name" value="Redoxin"/>
</dbReference>
<reference evidence="9 10" key="1">
    <citation type="submission" date="2021-03" db="EMBL/GenBank/DDBJ databases">
        <title>Sequencing the genomes of 1000 actinobacteria strains.</title>
        <authorList>
            <person name="Klenk H.-P."/>
        </authorList>
    </citation>
    <scope>NUCLEOTIDE SEQUENCE [LARGE SCALE GENOMIC DNA]</scope>
    <source>
        <strain evidence="9 10">DSM 45256</strain>
    </source>
</reference>
<dbReference type="InterPro" id="IPR017937">
    <property type="entry name" value="Thioredoxin_CS"/>
</dbReference>
<evidence type="ECO:0000256" key="7">
    <source>
        <dbReference type="SAM" id="Phobius"/>
    </source>
</evidence>
<keyword evidence="9" id="KW-0413">Isomerase</keyword>
<name>A0ABS4VMP3_9PSEU</name>
<dbReference type="PANTHER" id="PTHR42852">
    <property type="entry name" value="THIOL:DISULFIDE INTERCHANGE PROTEIN DSBE"/>
    <property type="match status" value="1"/>
</dbReference>
<evidence type="ECO:0000256" key="4">
    <source>
        <dbReference type="ARBA" id="ARBA00023157"/>
    </source>
</evidence>
<evidence type="ECO:0000259" key="8">
    <source>
        <dbReference type="PROSITE" id="PS51352"/>
    </source>
</evidence>
<comment type="caution">
    <text evidence="9">The sequence shown here is derived from an EMBL/GenBank/DDBJ whole genome shotgun (WGS) entry which is preliminary data.</text>
</comment>
<protein>
    <submittedName>
        <fullName evidence="9">Thiol-disulfide isomerase/thioredoxin</fullName>
    </submittedName>
</protein>
<feature type="compositionally biased region" description="Low complexity" evidence="6">
    <location>
        <begin position="42"/>
        <end position="56"/>
    </location>
</feature>
<evidence type="ECO:0000256" key="5">
    <source>
        <dbReference type="ARBA" id="ARBA00023284"/>
    </source>
</evidence>
<feature type="region of interest" description="Disordered" evidence="6">
    <location>
        <begin position="35"/>
        <end position="56"/>
    </location>
</feature>
<dbReference type="EMBL" id="JAGINU010000001">
    <property type="protein sequence ID" value="MBP2365018.1"/>
    <property type="molecule type" value="Genomic_DNA"/>
</dbReference>
<gene>
    <name evidence="9" type="ORF">JOF36_000714</name>
</gene>
<evidence type="ECO:0000256" key="1">
    <source>
        <dbReference type="ARBA" id="ARBA00004196"/>
    </source>
</evidence>
<dbReference type="CDD" id="cd02966">
    <property type="entry name" value="TlpA_like_family"/>
    <property type="match status" value="1"/>
</dbReference>
<evidence type="ECO:0000313" key="9">
    <source>
        <dbReference type="EMBL" id="MBP2365018.1"/>
    </source>
</evidence>
<proteinExistence type="predicted"/>
<feature type="domain" description="Thioredoxin" evidence="8">
    <location>
        <begin position="34"/>
        <end position="217"/>
    </location>
</feature>
<dbReference type="SUPFAM" id="SSF52833">
    <property type="entry name" value="Thioredoxin-like"/>
    <property type="match status" value="1"/>
</dbReference>
<dbReference type="InterPro" id="IPR013766">
    <property type="entry name" value="Thioredoxin_domain"/>
</dbReference>
<keyword evidence="7" id="KW-1133">Transmembrane helix</keyword>
<keyword evidence="2" id="KW-0201">Cytochrome c-type biogenesis</keyword>
<accession>A0ABS4VMP3</accession>
<dbReference type="PANTHER" id="PTHR42852:SF6">
    <property type="entry name" value="THIOL:DISULFIDE INTERCHANGE PROTEIN DSBE"/>
    <property type="match status" value="1"/>
</dbReference>
<dbReference type="PROSITE" id="PS00194">
    <property type="entry name" value="THIOREDOXIN_1"/>
    <property type="match status" value="1"/>
</dbReference>
<keyword evidence="10" id="KW-1185">Reference proteome</keyword>
<dbReference type="InterPro" id="IPR036249">
    <property type="entry name" value="Thioredoxin-like_sf"/>
</dbReference>